<dbReference type="EMBL" id="CAJPVJ010000018">
    <property type="protein sequence ID" value="CAG2158375.1"/>
    <property type="molecule type" value="Genomic_DNA"/>
</dbReference>
<evidence type="ECO:0000259" key="22">
    <source>
        <dbReference type="PROSITE" id="PS51194"/>
    </source>
</evidence>
<keyword evidence="8" id="KW-0378">Hydrolase</keyword>
<dbReference type="Gene3D" id="1.10.1520.10">
    <property type="entry name" value="Ribonuclease III domain"/>
    <property type="match status" value="2"/>
</dbReference>
<dbReference type="InterPro" id="IPR027417">
    <property type="entry name" value="P-loop_NTPase"/>
</dbReference>
<keyword evidence="12 16" id="KW-0694">RNA-binding</keyword>
<gene>
    <name evidence="24" type="ORF">ONB1V03_LOCUS380</name>
</gene>
<dbReference type="GO" id="GO:0004525">
    <property type="term" value="F:ribonuclease III activity"/>
    <property type="evidence" value="ECO:0007669"/>
    <property type="project" value="UniProtKB-EC"/>
</dbReference>
<keyword evidence="10" id="KW-0067">ATP-binding</keyword>
<keyword evidence="7" id="KW-0255">Endonuclease</keyword>
<dbReference type="GO" id="GO:0005524">
    <property type="term" value="F:ATP binding"/>
    <property type="evidence" value="ECO:0007669"/>
    <property type="project" value="UniProtKB-KW"/>
</dbReference>
<dbReference type="GO" id="GO:0006309">
    <property type="term" value="P:apoptotic DNA fragmentation"/>
    <property type="evidence" value="ECO:0007669"/>
    <property type="project" value="TreeGrafter"/>
</dbReference>
<comment type="cofactor">
    <cofactor evidence="1">
        <name>Mn(2+)</name>
        <dbReference type="ChEBI" id="CHEBI:29035"/>
    </cofactor>
</comment>
<dbReference type="InterPro" id="IPR036389">
    <property type="entry name" value="RNase_III_sf"/>
</dbReference>
<feature type="domain" description="RNase III" evidence="19">
    <location>
        <begin position="1729"/>
        <end position="1886"/>
    </location>
</feature>
<dbReference type="SMART" id="SM00358">
    <property type="entry name" value="DSRM"/>
    <property type="match status" value="2"/>
</dbReference>
<dbReference type="Gene3D" id="2.170.260.10">
    <property type="entry name" value="paz domain"/>
    <property type="match status" value="1"/>
</dbReference>
<evidence type="ECO:0000256" key="13">
    <source>
        <dbReference type="ARBA" id="ARBA00023158"/>
    </source>
</evidence>
<evidence type="ECO:0000313" key="25">
    <source>
        <dbReference type="Proteomes" id="UP000728032"/>
    </source>
</evidence>
<evidence type="ECO:0000256" key="4">
    <source>
        <dbReference type="ARBA" id="ARBA00022723"/>
    </source>
</evidence>
<dbReference type="Pfam" id="PF00271">
    <property type="entry name" value="Helicase_C"/>
    <property type="match status" value="1"/>
</dbReference>
<keyword evidence="11" id="KW-0460">Magnesium</keyword>
<dbReference type="GO" id="GO:0004386">
    <property type="term" value="F:helicase activity"/>
    <property type="evidence" value="ECO:0007669"/>
    <property type="project" value="UniProtKB-KW"/>
</dbReference>
<evidence type="ECO:0000256" key="8">
    <source>
        <dbReference type="ARBA" id="ARBA00022801"/>
    </source>
</evidence>
<dbReference type="InterPro" id="IPR003100">
    <property type="entry name" value="PAZ_dom"/>
</dbReference>
<evidence type="ECO:0000259" key="21">
    <source>
        <dbReference type="PROSITE" id="PS51192"/>
    </source>
</evidence>
<dbReference type="GO" id="GO:0003723">
    <property type="term" value="F:RNA binding"/>
    <property type="evidence" value="ECO:0007669"/>
    <property type="project" value="UniProtKB-UniRule"/>
</dbReference>
<dbReference type="CDD" id="cd18802">
    <property type="entry name" value="SF2_C_dicer"/>
    <property type="match status" value="1"/>
</dbReference>
<dbReference type="GO" id="GO:0046872">
    <property type="term" value="F:metal ion binding"/>
    <property type="evidence" value="ECO:0007669"/>
    <property type="project" value="UniProtKB-KW"/>
</dbReference>
<evidence type="ECO:0000256" key="3">
    <source>
        <dbReference type="ARBA" id="ARBA00022722"/>
    </source>
</evidence>
<dbReference type="GO" id="GO:0005737">
    <property type="term" value="C:cytoplasm"/>
    <property type="evidence" value="ECO:0007669"/>
    <property type="project" value="TreeGrafter"/>
</dbReference>
<keyword evidence="4" id="KW-0479">Metal-binding</keyword>
<dbReference type="FunFam" id="1.10.1520.10:FF:000005">
    <property type="entry name" value="Putative endoribonuclease dicer"/>
    <property type="match status" value="1"/>
</dbReference>
<dbReference type="Pfam" id="PF20932">
    <property type="entry name" value="Dicer_dsRBD"/>
    <property type="match status" value="1"/>
</dbReference>
<keyword evidence="3" id="KW-0540">Nuclease</keyword>
<dbReference type="PROSITE" id="PS00517">
    <property type="entry name" value="RNASE_3_1"/>
    <property type="match status" value="1"/>
</dbReference>
<dbReference type="Pfam" id="PF03368">
    <property type="entry name" value="Dicer_dimer"/>
    <property type="match status" value="1"/>
</dbReference>
<organism evidence="24">
    <name type="scientific">Oppiella nova</name>
    <dbReference type="NCBI Taxonomy" id="334625"/>
    <lineage>
        <taxon>Eukaryota</taxon>
        <taxon>Metazoa</taxon>
        <taxon>Ecdysozoa</taxon>
        <taxon>Arthropoda</taxon>
        <taxon>Chelicerata</taxon>
        <taxon>Arachnida</taxon>
        <taxon>Acari</taxon>
        <taxon>Acariformes</taxon>
        <taxon>Sarcoptiformes</taxon>
        <taxon>Oribatida</taxon>
        <taxon>Brachypylina</taxon>
        <taxon>Oppioidea</taxon>
        <taxon>Oppiidae</taxon>
        <taxon>Oppiella</taxon>
    </lineage>
</organism>
<dbReference type="GO" id="GO:0005634">
    <property type="term" value="C:nucleus"/>
    <property type="evidence" value="ECO:0007669"/>
    <property type="project" value="TreeGrafter"/>
</dbReference>
<dbReference type="SUPFAM" id="SSF54768">
    <property type="entry name" value="dsRNA-binding domain-like"/>
    <property type="match status" value="1"/>
</dbReference>
<dbReference type="SMART" id="SM00490">
    <property type="entry name" value="HELICc"/>
    <property type="match status" value="1"/>
</dbReference>
<dbReference type="Pfam" id="PF00636">
    <property type="entry name" value="Ribonuclease_3"/>
    <property type="match status" value="2"/>
</dbReference>
<dbReference type="InterPro" id="IPR014001">
    <property type="entry name" value="Helicase_ATP-bd"/>
</dbReference>
<evidence type="ECO:0000256" key="11">
    <source>
        <dbReference type="ARBA" id="ARBA00022842"/>
    </source>
</evidence>
<dbReference type="SMART" id="SM00487">
    <property type="entry name" value="DEXDc"/>
    <property type="match status" value="1"/>
</dbReference>
<evidence type="ECO:0000256" key="15">
    <source>
        <dbReference type="ARBA" id="ARBA00035116"/>
    </source>
</evidence>
<dbReference type="GO" id="GO:0031054">
    <property type="term" value="P:pre-miRNA processing"/>
    <property type="evidence" value="ECO:0007669"/>
    <property type="project" value="InterPro"/>
</dbReference>
<evidence type="ECO:0000256" key="1">
    <source>
        <dbReference type="ARBA" id="ARBA00001936"/>
    </source>
</evidence>
<keyword evidence="9" id="KW-0347">Helicase</keyword>
<dbReference type="SUPFAM" id="SSF101690">
    <property type="entry name" value="PAZ domain"/>
    <property type="match status" value="1"/>
</dbReference>
<dbReference type="SMART" id="SM00535">
    <property type="entry name" value="RIBOc"/>
    <property type="match status" value="2"/>
</dbReference>
<dbReference type="PROSITE" id="PS51327">
    <property type="entry name" value="DICER_DSRBF"/>
    <property type="match status" value="1"/>
</dbReference>
<dbReference type="FunFam" id="3.40.50.300:FF:000628">
    <property type="entry name" value="Endoribonuclease Dicer"/>
    <property type="match status" value="1"/>
</dbReference>
<dbReference type="SMART" id="SM00949">
    <property type="entry name" value="PAZ"/>
    <property type="match status" value="1"/>
</dbReference>
<dbReference type="FunFam" id="2.170.260.10:FF:000002">
    <property type="entry name" value="Putative Endoribonuclease Dicer"/>
    <property type="match status" value="1"/>
</dbReference>
<dbReference type="FunFam" id="1.10.1520.10:FF:000023">
    <property type="entry name" value="Endoribonuclease dcr-1"/>
    <property type="match status" value="1"/>
</dbReference>
<proteinExistence type="inferred from homology"/>
<name>A0A7R9L834_9ACAR</name>
<dbReference type="InterPro" id="IPR000999">
    <property type="entry name" value="RNase_III_dom"/>
</dbReference>
<dbReference type="InterPro" id="IPR036085">
    <property type="entry name" value="PAZ_dom_sf"/>
</dbReference>
<evidence type="ECO:0000313" key="24">
    <source>
        <dbReference type="EMBL" id="CAD7636722.1"/>
    </source>
</evidence>
<dbReference type="Pfam" id="PF02170">
    <property type="entry name" value="PAZ"/>
    <property type="match status" value="1"/>
</dbReference>
<dbReference type="EMBL" id="OC914843">
    <property type="protein sequence ID" value="CAD7636722.1"/>
    <property type="molecule type" value="Genomic_DNA"/>
</dbReference>
<dbReference type="PROSITE" id="PS51192">
    <property type="entry name" value="HELICASE_ATP_BIND_1"/>
    <property type="match status" value="1"/>
</dbReference>
<keyword evidence="5" id="KW-0677">Repeat</keyword>
<feature type="domain" description="Helicase C-terminal" evidence="22">
    <location>
        <begin position="370"/>
        <end position="550"/>
    </location>
</feature>
<dbReference type="Gene3D" id="3.30.160.20">
    <property type="match status" value="1"/>
</dbReference>
<evidence type="ECO:0000256" key="12">
    <source>
        <dbReference type="ARBA" id="ARBA00022884"/>
    </source>
</evidence>
<evidence type="ECO:0000256" key="6">
    <source>
        <dbReference type="ARBA" id="ARBA00022741"/>
    </source>
</evidence>
<feature type="domain" description="Dicer dsRNA-binding fold" evidence="23">
    <location>
        <begin position="576"/>
        <end position="668"/>
    </location>
</feature>
<evidence type="ECO:0000256" key="17">
    <source>
        <dbReference type="SAM" id="MobiDB-lite"/>
    </source>
</evidence>
<dbReference type="Pfam" id="PF00270">
    <property type="entry name" value="DEAD"/>
    <property type="match status" value="1"/>
</dbReference>
<evidence type="ECO:0000259" key="18">
    <source>
        <dbReference type="PROSITE" id="PS50137"/>
    </source>
</evidence>
<dbReference type="Gene3D" id="3.30.160.380">
    <property type="entry name" value="Dicer dimerisation domain"/>
    <property type="match status" value="1"/>
</dbReference>
<feature type="domain" description="PAZ" evidence="20">
    <location>
        <begin position="845"/>
        <end position="991"/>
    </location>
</feature>
<dbReference type="Proteomes" id="UP000728032">
    <property type="component" value="Unassembled WGS sequence"/>
</dbReference>
<reference evidence="24" key="1">
    <citation type="submission" date="2020-11" db="EMBL/GenBank/DDBJ databases">
        <authorList>
            <person name="Tran Van P."/>
        </authorList>
    </citation>
    <scope>NUCLEOTIDE SEQUENCE</scope>
</reference>
<dbReference type="CDD" id="cd00593">
    <property type="entry name" value="RIBOc"/>
    <property type="match status" value="2"/>
</dbReference>
<feature type="domain" description="RNase III" evidence="19">
    <location>
        <begin position="1473"/>
        <end position="1658"/>
    </location>
</feature>
<dbReference type="GO" id="GO:0004530">
    <property type="term" value="F:deoxyribonuclease I activity"/>
    <property type="evidence" value="ECO:0007669"/>
    <property type="project" value="TreeGrafter"/>
</dbReference>
<dbReference type="InterPro" id="IPR048512">
    <property type="entry name" value="Dicer_platform"/>
</dbReference>
<feature type="domain" description="Helicase ATP-binding" evidence="21">
    <location>
        <begin position="37"/>
        <end position="210"/>
    </location>
</feature>
<dbReference type="Pfam" id="PF20931">
    <property type="entry name" value="Dicer_platform"/>
    <property type="match status" value="1"/>
</dbReference>
<evidence type="ECO:0000256" key="2">
    <source>
        <dbReference type="ARBA" id="ARBA00001946"/>
    </source>
</evidence>
<dbReference type="OrthoDB" id="2392202at2759"/>
<feature type="region of interest" description="Disordered" evidence="17">
    <location>
        <begin position="1"/>
        <end position="21"/>
    </location>
</feature>
<dbReference type="PROSITE" id="PS50137">
    <property type="entry name" value="DS_RBD"/>
    <property type="match status" value="1"/>
</dbReference>
<evidence type="ECO:0000259" key="19">
    <source>
        <dbReference type="PROSITE" id="PS50142"/>
    </source>
</evidence>
<dbReference type="InterPro" id="IPR038248">
    <property type="entry name" value="Dicer_dimer_sf"/>
</dbReference>
<dbReference type="InterPro" id="IPR005034">
    <property type="entry name" value="Dicer_dimerisation"/>
</dbReference>
<dbReference type="PROSITE" id="PS50142">
    <property type="entry name" value="RNASE_3_2"/>
    <property type="match status" value="2"/>
</dbReference>
<keyword evidence="13" id="KW-0943">RNA-mediated gene silencing</keyword>
<dbReference type="PROSITE" id="PS50821">
    <property type="entry name" value="PAZ"/>
    <property type="match status" value="1"/>
</dbReference>
<feature type="compositionally biased region" description="Basic residues" evidence="17">
    <location>
        <begin position="1"/>
        <end position="17"/>
    </location>
</feature>
<feature type="domain" description="DRBM" evidence="18">
    <location>
        <begin position="1978"/>
        <end position="2000"/>
    </location>
</feature>
<dbReference type="SUPFAM" id="SSF69065">
    <property type="entry name" value="RNase III domain-like"/>
    <property type="match status" value="2"/>
</dbReference>
<dbReference type="SUPFAM" id="SSF52540">
    <property type="entry name" value="P-loop containing nucleoside triphosphate hydrolases"/>
    <property type="match status" value="1"/>
</dbReference>
<dbReference type="PROSITE" id="PS51194">
    <property type="entry name" value="HELICASE_CTER"/>
    <property type="match status" value="1"/>
</dbReference>
<sequence>MSVGHNHSHSQGRRHHMRGNETIETKDFIARPYQVELYEVCKSRNTIVCLNTGGGKTFIAVMLIRHLSPQCLNDNKKTFFLVPLVPLVSQQASVIETHTDLRVGRYCGSSYDNWDQEMWTQEWDKYDVFVMIDAIFQRILYHGFIALSKVNLVVLDEVHRAVKNHSYREILRMFDTCPLEKQPRILGLSASLITSNASPQVIESLIKKLEETTRSTCETASDLRTINKYGSKPSEQIIDYLPFNMSVSKNIKVLKFIADSCINFLEDIDYESLALQKNTINVKTLCKSIKDTLFVLATMGVWCAQKVSRLYIRELSDTVEMWRSSKSHYTAFLSAVLTALNVIDVQLSEMMAGLDRSQRLLQYTSPKLMDLADLLKSYNTSSTSSNVSNLCGIVFAERRSVARVLCLWLKELAKLEANDFSHLKVDFVLGHGGRPGVGNCLMSSKKQEESLKKFRSHECNVLVATSVLEEGLDVPRCNLVVRYDPPKTFREYIQSKGRARAESARYVIFVERNEFYTRIHDNLDKYKKTEKILNDCCHNRSTPTEMEIDESFDDQLLEPYMPNKEEGSARVSLNSAIAIINRYCLKLPSDSFTKLTPQYKIEEQSSGRYICRLRLPINSQIRYEIRSVLMPNKRTAKKAAALKACEILHKKKELDDNFLPMGKEAIDFIKELGLEPPDDEVERTEKGARPGTTKRRQYYTKLVADVLKNCPIDTHVKCYLYEFSMKLTQPIPEEQNTRGRKITDPSETTRNFGILTTNRVPLICDFPVFTRSGEVTVKLEPIRDDIFLSAQQIEELSVFHKFTFSDVLRLIKYPLLFDTQKAVSNHFVVPINVVDDSGRQTIDWDFVSLIKRHKDFPPDSLTIEERKDFTFDANKYNDAVVIPWYRKDKPQFFFYVAEICYNLTPKSPFPDEGYETFEKYYSGKYKIDIMNETQPLLDVDHTSARLNLLTPRYVNRRGVSLPSSTDKTKKEKRENLQQKQILVPELCIVHPFPASLWRKAVCLPCLLFRLNSLLVAEQMRTKIVKQTGVGVIEPTPDMPWPPLDFGWFVPSSDEQIDGLNSDCKELVASKPCKQTTQETQEEWDFSANKIASIENNINDNVMEEQTLNDELVIDTFNPEDYVIPDDFVDDFDEFIDEQEDMDLIAGIPINIIGGPNGLSSSLISGRNFDLNGIHNQQNGVQIRELTDDHDISSDDSRLVRVGSPSLFNATVPIVGREWECDEPTTVFPIGCAVPELEFISSSNDLNIEGLTKDLANFPVEDYDSFDGSTEFDDMYSDDDEEFEREELHAMNSATVGSSYNRSGKNKVADILRYELFADTDTSFEQNVDVNEKAINKLYKHIYNEDNSQEVGERVDKIESVDNSQTGESSSQQASDFSQLLNQYLVEENDKRVDFSDDESEDQSGQEIDSYCDKEDEFDDKLNDKNIKAIAMDSVCFGDLLPDRDMNERSKKPFIENFDPLKSDVTKVGPSPSMILQALTMSNASDGINLERLETVGDSFLKYAVTAFLYCVCPGIHEGRLSYLRSRQISNLNLYRLGTKIGVGEFMNATKFEPNDNWCAPCYAIPEGLEKALIEMNVDSEATVYDIGKLEGLNSLNEQQIRDKLLSNKSQNPETSKKRTTAQTCVSVPYNLLTQHSIPDKSIADCVEALIGAYLISSGPRGALLFMKWLDLKVMPKQDVNNDDLDDPIWHWLPTPKSPLLIPFEDNFSGEENVSRAQKQLNDLYLGHKLDEFERKLGYEFRDKAYLVQAFTHNSYYENQVTDCYQRLEFLGDAVLDYLITRYLYEDPECHSPGTLTDLRSALVNNTFFASLSVKYKFYKHLKMLSFDLFRVVMAFVNKFEQNNDRNNDFNLYIGEGETENAEDIEVPKALGDIFESVAGAIFLDSGMSLNAVWKVYYKMMKPEIGLYYKCLSNIVLLLITFYTIKVYFSSHVPKSPIRELLEMEPQNAKFGSDLKPDLISGRKIRVCVEVFDFGKFYGVGRNKRIAKCTAAKKALRELKARRRQ</sequence>
<evidence type="ECO:0000259" key="23">
    <source>
        <dbReference type="PROSITE" id="PS51327"/>
    </source>
</evidence>
<dbReference type="InterPro" id="IPR011545">
    <property type="entry name" value="DEAD/DEAH_box_helicase_dom"/>
</dbReference>
<dbReference type="InterPro" id="IPR014720">
    <property type="entry name" value="dsRBD_dom"/>
</dbReference>
<dbReference type="PANTHER" id="PTHR14950:SF37">
    <property type="entry name" value="ENDORIBONUCLEASE DICER"/>
    <property type="match status" value="1"/>
</dbReference>
<keyword evidence="25" id="KW-1185">Reference proteome</keyword>
<evidence type="ECO:0000256" key="16">
    <source>
        <dbReference type="PROSITE-ProRule" id="PRU00657"/>
    </source>
</evidence>
<protein>
    <submittedName>
        <fullName evidence="24">Uncharacterized protein</fullName>
    </submittedName>
</protein>
<evidence type="ECO:0000256" key="10">
    <source>
        <dbReference type="ARBA" id="ARBA00022840"/>
    </source>
</evidence>
<evidence type="ECO:0000256" key="5">
    <source>
        <dbReference type="ARBA" id="ARBA00022737"/>
    </source>
</evidence>
<dbReference type="InterPro" id="IPR001650">
    <property type="entry name" value="Helicase_C-like"/>
</dbReference>
<dbReference type="PANTHER" id="PTHR14950">
    <property type="entry name" value="DICER-RELATED"/>
    <property type="match status" value="1"/>
</dbReference>
<comment type="similarity">
    <text evidence="15 16">Belongs to the helicase family. Dicer subfamily.</text>
</comment>
<keyword evidence="14" id="KW-0464">Manganese</keyword>
<dbReference type="GO" id="GO:0030422">
    <property type="term" value="P:siRNA processing"/>
    <property type="evidence" value="ECO:0007669"/>
    <property type="project" value="InterPro"/>
</dbReference>
<keyword evidence="6" id="KW-0547">Nucleotide-binding</keyword>
<evidence type="ECO:0000256" key="7">
    <source>
        <dbReference type="ARBA" id="ARBA00022759"/>
    </source>
</evidence>
<dbReference type="CDD" id="cd18034">
    <property type="entry name" value="DEXHc_dicer"/>
    <property type="match status" value="1"/>
</dbReference>
<comment type="cofactor">
    <cofactor evidence="2">
        <name>Mg(2+)</name>
        <dbReference type="ChEBI" id="CHEBI:18420"/>
    </cofactor>
</comment>
<dbReference type="Gene3D" id="3.40.50.300">
    <property type="entry name" value="P-loop containing nucleotide triphosphate hydrolases"/>
    <property type="match status" value="2"/>
</dbReference>
<accession>A0A7R9L834</accession>
<evidence type="ECO:0000256" key="9">
    <source>
        <dbReference type="ARBA" id="ARBA00022806"/>
    </source>
</evidence>
<dbReference type="GO" id="GO:0070578">
    <property type="term" value="C:RISC-loading complex"/>
    <property type="evidence" value="ECO:0007669"/>
    <property type="project" value="TreeGrafter"/>
</dbReference>
<evidence type="ECO:0000259" key="20">
    <source>
        <dbReference type="PROSITE" id="PS50821"/>
    </source>
</evidence>
<dbReference type="InterPro" id="IPR044441">
    <property type="entry name" value="DICER_DSRM"/>
</dbReference>
<evidence type="ECO:0000256" key="14">
    <source>
        <dbReference type="ARBA" id="ARBA00023211"/>
    </source>
</evidence>